<dbReference type="Proteomes" id="UP001139028">
    <property type="component" value="Unassembled WGS sequence"/>
</dbReference>
<keyword evidence="1" id="KW-1133">Transmembrane helix</keyword>
<keyword evidence="1" id="KW-0472">Membrane</keyword>
<protein>
    <submittedName>
        <fullName evidence="2">Uncharacterized protein</fullName>
    </submittedName>
</protein>
<sequence length="242" mass="26744">MDLKTTTPSHQNPKATKVWRLTISLIISIGLHIVLITIPISLVPDPDPAPPPSTRLKIKLLTGQGSKISPVVNADKIEAEKAPALTQPNVQKLSKSTPNSVSILAKDKPATNLPPQDLGRLMENQNKIHKRVPPSSISAVGSRVLDAPIGPEMRRQPAVFDPYLEKKLTRERSKIRRFKPVVAKYKTNTGTFTQVGDRCFDVKELPAGITDSDLNSWFKVKCPNNSRPQENIDRLAEKYGIP</sequence>
<dbReference type="EMBL" id="JALBWM010000106">
    <property type="protein sequence ID" value="MCO1336130.1"/>
    <property type="molecule type" value="Genomic_DNA"/>
</dbReference>
<comment type="caution">
    <text evidence="2">The sequence shown here is derived from an EMBL/GenBank/DDBJ whole genome shotgun (WGS) entry which is preliminary data.</text>
</comment>
<dbReference type="RefSeq" id="WP_252471548.1">
    <property type="nucleotide sequence ID" value="NZ_JALBWM010000106.1"/>
</dbReference>
<accession>A0A9X2EQW4</accession>
<evidence type="ECO:0000256" key="1">
    <source>
        <dbReference type="SAM" id="Phobius"/>
    </source>
</evidence>
<evidence type="ECO:0000313" key="2">
    <source>
        <dbReference type="EMBL" id="MCO1336130.1"/>
    </source>
</evidence>
<proteinExistence type="predicted"/>
<name>A0A9X2EQW4_9GAMM</name>
<dbReference type="AlphaFoldDB" id="A0A9X2EQW4"/>
<organism evidence="2 3">
    <name type="scientific">Microbulbifer okhotskensis</name>
    <dbReference type="NCBI Taxonomy" id="2926617"/>
    <lineage>
        <taxon>Bacteria</taxon>
        <taxon>Pseudomonadati</taxon>
        <taxon>Pseudomonadota</taxon>
        <taxon>Gammaproteobacteria</taxon>
        <taxon>Cellvibrionales</taxon>
        <taxon>Microbulbiferaceae</taxon>
        <taxon>Microbulbifer</taxon>
    </lineage>
</organism>
<keyword evidence="1" id="KW-0812">Transmembrane</keyword>
<reference evidence="2" key="1">
    <citation type="journal article" date="2022" name="Arch. Microbiol.">
        <title>Microbulbifer okhotskensis sp. nov., isolated from a deep bottom sediment of the Okhotsk Sea.</title>
        <authorList>
            <person name="Romanenko L."/>
            <person name="Kurilenko V."/>
            <person name="Otstavnykh N."/>
            <person name="Velansky P."/>
            <person name="Isaeva M."/>
            <person name="Mikhailov V."/>
        </authorList>
    </citation>
    <scope>NUCLEOTIDE SEQUENCE</scope>
    <source>
        <strain evidence="2">OS29</strain>
    </source>
</reference>
<evidence type="ECO:0000313" key="3">
    <source>
        <dbReference type="Proteomes" id="UP001139028"/>
    </source>
</evidence>
<feature type="transmembrane region" description="Helical" evidence="1">
    <location>
        <begin position="21"/>
        <end position="42"/>
    </location>
</feature>
<gene>
    <name evidence="2" type="ORF">MO867_17500</name>
</gene>
<keyword evidence="3" id="KW-1185">Reference proteome</keyword>